<evidence type="ECO:0000256" key="5">
    <source>
        <dbReference type="ARBA" id="ARBA00022857"/>
    </source>
</evidence>
<dbReference type="InterPro" id="IPR011032">
    <property type="entry name" value="GroES-like_sf"/>
</dbReference>
<keyword evidence="4" id="KW-0276">Fatty acid metabolism</keyword>
<dbReference type="InterPro" id="IPR013154">
    <property type="entry name" value="ADH-like_N"/>
</dbReference>
<evidence type="ECO:0000256" key="3">
    <source>
        <dbReference type="ARBA" id="ARBA00022516"/>
    </source>
</evidence>
<dbReference type="eggNOG" id="KOG0025">
    <property type="taxonomic scope" value="Eukaryota"/>
</dbReference>
<dbReference type="Proteomes" id="UP000095284">
    <property type="component" value="Unplaced"/>
</dbReference>
<dbReference type="GO" id="GO:0141148">
    <property type="term" value="F:enoyl-[acyl-carrier-protein] reductase (NADPH) activity"/>
    <property type="evidence" value="ECO:0007669"/>
    <property type="project" value="UniProtKB-EC"/>
</dbReference>
<dbReference type="EMBL" id="CAJFCV020000004">
    <property type="protein sequence ID" value="CAG9115758.1"/>
    <property type="molecule type" value="Genomic_DNA"/>
</dbReference>
<dbReference type="Pfam" id="PF08240">
    <property type="entry name" value="ADH_N"/>
    <property type="match status" value="1"/>
</dbReference>
<dbReference type="GO" id="GO:0006633">
    <property type="term" value="P:fatty acid biosynthetic process"/>
    <property type="evidence" value="ECO:0007669"/>
    <property type="project" value="UniProtKB-KW"/>
</dbReference>
<keyword evidence="6" id="KW-0809">Transit peptide</keyword>
<comment type="subcellular location">
    <subcellularLocation>
        <location evidence="1">Mitochondrion</location>
    </subcellularLocation>
</comment>
<feature type="domain" description="Enoyl reductase (ER)" evidence="14">
    <location>
        <begin position="17"/>
        <end position="337"/>
    </location>
</feature>
<evidence type="ECO:0000259" key="14">
    <source>
        <dbReference type="SMART" id="SM00829"/>
    </source>
</evidence>
<evidence type="ECO:0000256" key="13">
    <source>
        <dbReference type="ARBA" id="ARBA00042123"/>
    </source>
</evidence>
<comment type="similarity">
    <text evidence="2">Belongs to the zinc-containing alcohol dehydrogenase family. Quinone oxidoreductase subfamily.</text>
</comment>
<evidence type="ECO:0000256" key="8">
    <source>
        <dbReference type="ARBA" id="ARBA00023098"/>
    </source>
</evidence>
<evidence type="ECO:0000256" key="12">
    <source>
        <dbReference type="ARBA" id="ARBA00041058"/>
    </source>
</evidence>
<dbReference type="InterPro" id="IPR036291">
    <property type="entry name" value="NAD(P)-bd_dom_sf"/>
</dbReference>
<keyword evidence="10" id="KW-0275">Fatty acid biosynthesis</keyword>
<evidence type="ECO:0000313" key="18">
    <source>
        <dbReference type="WBParaSite" id="BXY_0014900.1"/>
    </source>
</evidence>
<dbReference type="PANTHER" id="PTHR43981:SF1">
    <property type="entry name" value="ENOYL-[ACYL-CARRIER-PROTEIN] REDUCTASE, MITOCHONDRIAL"/>
    <property type="match status" value="1"/>
</dbReference>
<keyword evidence="17" id="KW-1185">Reference proteome</keyword>
<evidence type="ECO:0000256" key="2">
    <source>
        <dbReference type="ARBA" id="ARBA00010371"/>
    </source>
</evidence>
<evidence type="ECO:0000256" key="6">
    <source>
        <dbReference type="ARBA" id="ARBA00022946"/>
    </source>
</evidence>
<dbReference type="Gene3D" id="3.40.50.720">
    <property type="entry name" value="NAD(P)-binding Rossmann-like Domain"/>
    <property type="match status" value="1"/>
</dbReference>
<evidence type="ECO:0000256" key="1">
    <source>
        <dbReference type="ARBA" id="ARBA00004173"/>
    </source>
</evidence>
<dbReference type="WBParaSite" id="BXY_0014900.1">
    <property type="protein sequence ID" value="BXY_0014900.1"/>
    <property type="gene ID" value="BXY_0014900"/>
</dbReference>
<dbReference type="AlphaFoldDB" id="A0A1I7RHH2"/>
<evidence type="ECO:0000256" key="10">
    <source>
        <dbReference type="ARBA" id="ARBA00023160"/>
    </source>
</evidence>
<gene>
    <name evidence="15" type="ORF">BXYJ_LOCUS8993</name>
</gene>
<dbReference type="PANTHER" id="PTHR43981">
    <property type="entry name" value="ENOYL-[ACYL-CARRIER-PROTEIN] REDUCTASE, MITOCHONDRIAL"/>
    <property type="match status" value="1"/>
</dbReference>
<keyword evidence="5" id="KW-0521">NADP</keyword>
<keyword evidence="7" id="KW-0560">Oxidoreductase</keyword>
<dbReference type="SUPFAM" id="SSF50129">
    <property type="entry name" value="GroES-like"/>
    <property type="match status" value="1"/>
</dbReference>
<organism evidence="16 18">
    <name type="scientific">Bursaphelenchus xylophilus</name>
    <name type="common">Pinewood nematode worm</name>
    <name type="synonym">Aphelenchoides xylophilus</name>
    <dbReference type="NCBI Taxonomy" id="6326"/>
    <lineage>
        <taxon>Eukaryota</taxon>
        <taxon>Metazoa</taxon>
        <taxon>Ecdysozoa</taxon>
        <taxon>Nematoda</taxon>
        <taxon>Chromadorea</taxon>
        <taxon>Rhabditida</taxon>
        <taxon>Tylenchina</taxon>
        <taxon>Tylenchomorpha</taxon>
        <taxon>Aphelenchoidea</taxon>
        <taxon>Aphelenchoididae</taxon>
        <taxon>Bursaphelenchus</taxon>
    </lineage>
</organism>
<dbReference type="GO" id="GO:0005739">
    <property type="term" value="C:mitochondrion"/>
    <property type="evidence" value="ECO:0007669"/>
    <property type="project" value="UniProtKB-SubCell"/>
</dbReference>
<evidence type="ECO:0000256" key="4">
    <source>
        <dbReference type="ARBA" id="ARBA00022832"/>
    </source>
</evidence>
<keyword evidence="8" id="KW-0443">Lipid metabolism</keyword>
<evidence type="ECO:0000256" key="11">
    <source>
        <dbReference type="ARBA" id="ARBA00038963"/>
    </source>
</evidence>
<dbReference type="EMBL" id="CAJFDI010000004">
    <property type="protein sequence ID" value="CAD5226334.1"/>
    <property type="molecule type" value="Genomic_DNA"/>
</dbReference>
<sequence length="348" mass="38888">MGRFIKSNAIKFTKLGDPRETLSLTTEEVDTDLKEGEVLVRWIACPVNPADINIARGVYFYKRLPPASLGIDGFGVIEKIGPGVKYVDVNDHVMPLHPHIQGGYWREFQVLQALGLYKLNKRLPLEAKATLTANAATAYLMLKLFVPLEKGDYVLQNAANSQVGRAVIDICKAFGYKTINVIRYRINVDKLKQELLDLGGDYVFTEAEFKENGRKFVNSLDRPLKLSINGVGGKSSIPISANLAKFGTMLVYGGMSLKPHEILTSSLVFKSIKVIGFQLFDYFGVEQDDFRRRTYDELTELFLAGKLHVSPMEKVPMENFKEAVAKTMAGSHLKQLLMISNEHASSHI</sequence>
<dbReference type="Proteomes" id="UP000659654">
    <property type="component" value="Unassembled WGS sequence"/>
</dbReference>
<reference evidence="15" key="2">
    <citation type="submission" date="2020-09" db="EMBL/GenBank/DDBJ databases">
        <authorList>
            <person name="Kikuchi T."/>
        </authorList>
    </citation>
    <scope>NUCLEOTIDE SEQUENCE</scope>
    <source>
        <strain evidence="15">Ka4C1</strain>
    </source>
</reference>
<dbReference type="SMR" id="A0A1I7RHH2"/>
<keyword evidence="3" id="KW-0444">Lipid biosynthesis</keyword>
<evidence type="ECO:0000313" key="15">
    <source>
        <dbReference type="EMBL" id="CAD5226334.1"/>
    </source>
</evidence>
<evidence type="ECO:0000313" key="17">
    <source>
        <dbReference type="Proteomes" id="UP000659654"/>
    </source>
</evidence>
<accession>A0A1I7RHH2</accession>
<dbReference type="OrthoDB" id="7482721at2759"/>
<keyword evidence="9" id="KW-0496">Mitochondrion</keyword>
<dbReference type="Proteomes" id="UP000582659">
    <property type="component" value="Unassembled WGS sequence"/>
</dbReference>
<dbReference type="EC" id="1.3.1.104" evidence="11"/>
<evidence type="ECO:0000256" key="7">
    <source>
        <dbReference type="ARBA" id="ARBA00023002"/>
    </source>
</evidence>
<dbReference type="InterPro" id="IPR051034">
    <property type="entry name" value="Mito_Enoyl-ACP_Reductase"/>
</dbReference>
<name>A0A1I7RHH2_BURXY</name>
<evidence type="ECO:0000313" key="16">
    <source>
        <dbReference type="Proteomes" id="UP000095284"/>
    </source>
</evidence>
<dbReference type="Gene3D" id="3.90.180.10">
    <property type="entry name" value="Medium-chain alcohol dehydrogenases, catalytic domain"/>
    <property type="match status" value="1"/>
</dbReference>
<dbReference type="InterPro" id="IPR020843">
    <property type="entry name" value="ER"/>
</dbReference>
<dbReference type="SMART" id="SM00829">
    <property type="entry name" value="PKS_ER"/>
    <property type="match status" value="1"/>
</dbReference>
<proteinExistence type="inferred from homology"/>
<evidence type="ECO:0000256" key="9">
    <source>
        <dbReference type="ARBA" id="ARBA00023128"/>
    </source>
</evidence>
<dbReference type="CDD" id="cd08290">
    <property type="entry name" value="ETR"/>
    <property type="match status" value="1"/>
</dbReference>
<protein>
    <recommendedName>
        <fullName evidence="12">Enoyl-[acyl-carrier-protein] reductase, mitochondrial</fullName>
        <ecNumber evidence="11">1.3.1.104</ecNumber>
    </recommendedName>
    <alternativeName>
        <fullName evidence="13">2-enoyl thioester reductase</fullName>
    </alternativeName>
</protein>
<reference evidence="18" key="1">
    <citation type="submission" date="2016-11" db="UniProtKB">
        <authorList>
            <consortium name="WormBaseParasite"/>
        </authorList>
    </citation>
    <scope>IDENTIFICATION</scope>
</reference>
<dbReference type="SUPFAM" id="SSF51735">
    <property type="entry name" value="NAD(P)-binding Rossmann-fold domains"/>
    <property type="match status" value="1"/>
</dbReference>